<dbReference type="CDD" id="cd09839">
    <property type="entry name" value="M1_like_TAF2"/>
    <property type="match status" value="1"/>
</dbReference>
<keyword evidence="6" id="KW-0539">Nucleus</keyword>
<dbReference type="EMBL" id="BTGC01000008">
    <property type="protein sequence ID" value="GMM52748.1"/>
    <property type="molecule type" value="Genomic_DNA"/>
</dbReference>
<dbReference type="GO" id="GO:0003682">
    <property type="term" value="F:chromatin binding"/>
    <property type="evidence" value="ECO:0007669"/>
    <property type="project" value="TreeGrafter"/>
</dbReference>
<keyword evidence="4" id="KW-0805">Transcription regulation</keyword>
<dbReference type="GO" id="GO:0008270">
    <property type="term" value="F:zinc ion binding"/>
    <property type="evidence" value="ECO:0007669"/>
    <property type="project" value="InterPro"/>
</dbReference>
<dbReference type="InterPro" id="IPR057991">
    <property type="entry name" value="TPR_TAF2_C"/>
</dbReference>
<evidence type="ECO:0000259" key="10">
    <source>
        <dbReference type="Pfam" id="PF01433"/>
    </source>
</evidence>
<comment type="subcellular location">
    <subcellularLocation>
        <location evidence="1">Nucleus</location>
    </subcellularLocation>
</comment>
<feature type="domain" description="Transcription initiation factor TFIID subunit 2 TPR repeats" evidence="12">
    <location>
        <begin position="741"/>
        <end position="1052"/>
    </location>
</feature>
<dbReference type="Pfam" id="PF25577">
    <property type="entry name" value="TPR_TAF2_C"/>
    <property type="match status" value="1"/>
</dbReference>
<dbReference type="GO" id="GO:0005669">
    <property type="term" value="C:transcription factor TFIID complex"/>
    <property type="evidence" value="ECO:0007669"/>
    <property type="project" value="InterPro"/>
</dbReference>
<keyword evidence="5" id="KW-0804">Transcription</keyword>
<feature type="compositionally biased region" description="Polar residues" evidence="9">
    <location>
        <begin position="607"/>
        <end position="618"/>
    </location>
</feature>
<dbReference type="Gene3D" id="2.60.40.1730">
    <property type="entry name" value="tricorn interacting facor f3 domain"/>
    <property type="match status" value="1"/>
</dbReference>
<name>A0AAV5RNL8_STABA</name>
<dbReference type="GO" id="GO:0016251">
    <property type="term" value="F:RNA polymerase II general transcription initiation factor activity"/>
    <property type="evidence" value="ECO:0007669"/>
    <property type="project" value="TreeGrafter"/>
</dbReference>
<comment type="function">
    <text evidence="7">Functions as a component of the DNA-binding general transcription factor complex TFIID. Binding of TFIID to a promoter (with or without TATA element) is the initial step in pre-initiation complex (PIC) formation. TFIID plays a key role in the regulation of gene expression by RNA polymerase II through different activities such as transcription activator interaction, core promoter recognition and selectivity, TFIIA and TFIIB interaction, chromatin modification (histone acetylation by TAF1), facilitation of DNA opening and initiation of transcription.</text>
</comment>
<evidence type="ECO:0000256" key="7">
    <source>
        <dbReference type="ARBA" id="ARBA00025346"/>
    </source>
</evidence>
<evidence type="ECO:0000313" key="14">
    <source>
        <dbReference type="Proteomes" id="UP001362899"/>
    </source>
</evidence>
<dbReference type="Pfam" id="PF25316">
    <property type="entry name" value="TAF2_3rd"/>
    <property type="match status" value="1"/>
</dbReference>
<evidence type="ECO:0000256" key="1">
    <source>
        <dbReference type="ARBA" id="ARBA00004123"/>
    </source>
</evidence>
<dbReference type="Pfam" id="PF01433">
    <property type="entry name" value="Peptidase_M1"/>
    <property type="match status" value="1"/>
</dbReference>
<dbReference type="FunFam" id="1.10.390.10:FF:000011">
    <property type="entry name" value="Transcription initiation factor TFIID subunit"/>
    <property type="match status" value="1"/>
</dbReference>
<protein>
    <recommendedName>
        <fullName evidence="3">Transcription initiation factor TFIID subunit 2</fullName>
    </recommendedName>
    <alternativeName>
        <fullName evidence="8">TBP-associated factor 2</fullName>
    </alternativeName>
</protein>
<dbReference type="SUPFAM" id="SSF55486">
    <property type="entry name" value="Metalloproteases ('zincins'), catalytic domain"/>
    <property type="match status" value="1"/>
</dbReference>
<organism evidence="13 14">
    <name type="scientific">Starmerella bacillaris</name>
    <name type="common">Yeast</name>
    <name type="synonym">Candida zemplinina</name>
    <dbReference type="NCBI Taxonomy" id="1247836"/>
    <lineage>
        <taxon>Eukaryota</taxon>
        <taxon>Fungi</taxon>
        <taxon>Dikarya</taxon>
        <taxon>Ascomycota</taxon>
        <taxon>Saccharomycotina</taxon>
        <taxon>Dipodascomycetes</taxon>
        <taxon>Dipodascales</taxon>
        <taxon>Trichomonascaceae</taxon>
        <taxon>Starmerella</taxon>
    </lineage>
</organism>
<feature type="domain" description="Transcription initiation factor TFIID subunit 2 Ig-like" evidence="11">
    <location>
        <begin position="530"/>
        <end position="740"/>
    </location>
</feature>
<feature type="region of interest" description="Disordered" evidence="9">
    <location>
        <begin position="1151"/>
        <end position="1173"/>
    </location>
</feature>
<evidence type="ECO:0000256" key="3">
    <source>
        <dbReference type="ARBA" id="ARBA00017363"/>
    </source>
</evidence>
<dbReference type="Proteomes" id="UP001362899">
    <property type="component" value="Unassembled WGS sequence"/>
</dbReference>
<evidence type="ECO:0000256" key="4">
    <source>
        <dbReference type="ARBA" id="ARBA00023015"/>
    </source>
</evidence>
<evidence type="ECO:0000256" key="5">
    <source>
        <dbReference type="ARBA" id="ARBA00023163"/>
    </source>
</evidence>
<dbReference type="InterPro" id="IPR057345">
    <property type="entry name" value="Ig-like_TAF2"/>
</dbReference>
<gene>
    <name evidence="13" type="ORF">DASB73_037110</name>
</gene>
<dbReference type="GO" id="GO:0008237">
    <property type="term" value="F:metallopeptidase activity"/>
    <property type="evidence" value="ECO:0007669"/>
    <property type="project" value="InterPro"/>
</dbReference>
<dbReference type="Gene3D" id="1.10.390.10">
    <property type="entry name" value="Neutral Protease Domain 2"/>
    <property type="match status" value="1"/>
</dbReference>
<proteinExistence type="inferred from homology"/>
<feature type="domain" description="Peptidase M1 membrane alanine aminopeptidase" evidence="10">
    <location>
        <begin position="312"/>
        <end position="424"/>
    </location>
</feature>
<evidence type="ECO:0000256" key="2">
    <source>
        <dbReference type="ARBA" id="ARBA00010937"/>
    </source>
</evidence>
<dbReference type="GO" id="GO:0000976">
    <property type="term" value="F:transcription cis-regulatory region binding"/>
    <property type="evidence" value="ECO:0007669"/>
    <property type="project" value="TreeGrafter"/>
</dbReference>
<dbReference type="AlphaFoldDB" id="A0AAV5RNL8"/>
<reference evidence="13 14" key="1">
    <citation type="journal article" date="2023" name="Elife">
        <title>Identification of key yeast species and microbe-microbe interactions impacting larval growth of Drosophila in the wild.</title>
        <authorList>
            <person name="Mure A."/>
            <person name="Sugiura Y."/>
            <person name="Maeda R."/>
            <person name="Honda K."/>
            <person name="Sakurai N."/>
            <person name="Takahashi Y."/>
            <person name="Watada M."/>
            <person name="Katoh T."/>
            <person name="Gotoh A."/>
            <person name="Gotoh Y."/>
            <person name="Taniguchi I."/>
            <person name="Nakamura K."/>
            <person name="Hayashi T."/>
            <person name="Katayama T."/>
            <person name="Uemura T."/>
            <person name="Hattori Y."/>
        </authorList>
    </citation>
    <scope>NUCLEOTIDE SEQUENCE [LARGE SCALE GENOMIC DNA]</scope>
    <source>
        <strain evidence="13 14">SB-73</strain>
    </source>
</reference>
<dbReference type="GO" id="GO:0006367">
    <property type="term" value="P:transcription initiation at RNA polymerase II promoter"/>
    <property type="evidence" value="ECO:0007669"/>
    <property type="project" value="TreeGrafter"/>
</dbReference>
<keyword evidence="14" id="KW-1185">Reference proteome</keyword>
<feature type="compositionally biased region" description="Basic and acidic residues" evidence="9">
    <location>
        <begin position="1155"/>
        <end position="1165"/>
    </location>
</feature>
<evidence type="ECO:0000313" key="13">
    <source>
        <dbReference type="EMBL" id="GMM52748.1"/>
    </source>
</evidence>
<evidence type="ECO:0000256" key="6">
    <source>
        <dbReference type="ARBA" id="ARBA00023242"/>
    </source>
</evidence>
<feature type="region of interest" description="Disordered" evidence="9">
    <location>
        <begin position="582"/>
        <end position="618"/>
    </location>
</feature>
<dbReference type="InterPro" id="IPR027268">
    <property type="entry name" value="Peptidase_M4/M1_CTD_sf"/>
</dbReference>
<comment type="similarity">
    <text evidence="2">Belongs to the TAF2 family.</text>
</comment>
<evidence type="ECO:0000259" key="12">
    <source>
        <dbReference type="Pfam" id="PF25577"/>
    </source>
</evidence>
<evidence type="ECO:0000256" key="9">
    <source>
        <dbReference type="SAM" id="MobiDB-lite"/>
    </source>
</evidence>
<accession>A0AAV5RNL8</accession>
<dbReference type="InterPro" id="IPR042097">
    <property type="entry name" value="Aminopeptidase_N-like_N_sf"/>
</dbReference>
<sequence>MSTSARGFSVAHQRVYVDVDIQTKKFSGWTELTIVPTRLDLTQIVLDARRINLLKCFVNGLEAEFTHFDLLSNPPSRPSSWNVHQYALYREKLKPLMKENGDGPGELIISIPSSVTIKEPDEKTFIASHTTKEKTYEPLTIRIQYEVEEGFNEGLHFVNEGNEPHVYTTHTPIGQATSCWLPCVDGLWSISTWEIEFNFQRLLDVNDDDSEVFVACNNVIPSDVVVSTATNKKTVKFEVYSPVSSQHVGFAIGPFKIITLSSNPEEKSISDRPEFADAPRSINSGDTQWLLITAFALPSKAAQVAHSCRSVPKAMQFFLHNFGSFPYNSYSLVFVADLPTGSSATIDACALTICSDDLLFTPKVIEPLFEDCEVLVRGVAAQWCGVSIVPQQWSDLWVTEGISLFMTNIFIRKLMGNNEYRFRIRKANDRLCEEDINRPPIGSPKFRFPLCHTDLEFIRLKAPLVLYILDRRMTKTDRSLGMARVLTKLFLQSMSGDLRSQLSSAHFIRQCEKVAHHRLTRFFEEWVFGSGYPILRITHRFNKKRMFVEMGIAQVHSRELPEVVLKDDTFLDRAVTYLNLEKQKQSSPDNTDLTTANTTGTPVATNSGGTNSPTTAVTTEFLPKPTFSGPMTIRIHEADGTPYEHVVDLKDQFTKLDIQYNTKYKRLKRTQKFRRNAGSTDDKLINCLGDVLMTDSEVAQWRLVDWGDAEEDEGMFNEAFEWLRVDADFQWLGKFYVAQPDYMYASQLQQDRDVVAQYDAVRYYGRQQPNPIYASILTRTLMDTRYYYGVRIAAAYSLAALAVPQINYAGLRLLLRVFQELYCFNRSALPRANDFSNFANYFVQKEIPKALSKIRYQKTGHCPYEVCVFLLDLIRYNENSENQYSDSYYLASLIESVTNTLRPIDPATGKFQIYGIADPDIWEDPKSKKFVNDVVAEIDKLQRLDRWLPSRHRIVTTTAIRMGSLLVAAGYGEPRMDKLLLATKPTEDTKVRLVSVQLLLDLGGYEKSTVNEYLYDLMINDESLVIRTGIIKAFSHLVGNVAVNGEHDDKLKSNRQQAIARKSVPTALTLLRSSESLGKNVTIGKALWDGLQNSKTGTLTRRSILEICQVLYEPESRLIAVMKAPNLYELSMKRRKEFVMVAKYRSILKKRKPVAPKEEKPEMPKLKLKLNSR</sequence>
<dbReference type="SUPFAM" id="SSF63737">
    <property type="entry name" value="Leukotriene A4 hydrolase N-terminal domain"/>
    <property type="match status" value="1"/>
</dbReference>
<comment type="caution">
    <text evidence="13">The sequence shown here is derived from an EMBL/GenBank/DDBJ whole genome shotgun (WGS) entry which is preliminary data.</text>
</comment>
<evidence type="ECO:0000259" key="11">
    <source>
        <dbReference type="Pfam" id="PF25316"/>
    </source>
</evidence>
<dbReference type="PANTHER" id="PTHR15137:SF9">
    <property type="entry name" value="TRANSCRIPTION INITIATION FACTOR TFIID SUBUNIT 2"/>
    <property type="match status" value="1"/>
</dbReference>
<dbReference type="InterPro" id="IPR037813">
    <property type="entry name" value="TAF2"/>
</dbReference>
<evidence type="ECO:0000256" key="8">
    <source>
        <dbReference type="ARBA" id="ARBA00076306"/>
    </source>
</evidence>
<dbReference type="PANTHER" id="PTHR15137">
    <property type="entry name" value="TRANSCRIPTION INITIATION FACTOR TFIID"/>
    <property type="match status" value="1"/>
</dbReference>
<feature type="compositionally biased region" description="Low complexity" evidence="9">
    <location>
        <begin position="589"/>
        <end position="606"/>
    </location>
</feature>
<dbReference type="InterPro" id="IPR014782">
    <property type="entry name" value="Peptidase_M1_dom"/>
</dbReference>